<sequence length="165" mass="18542">MVENAYGNNIKCSGPQMTVSPFVTTSFNQKRPQDYIYHTPVYDPTDANDDGVPDNPGNVLYYQENYSGNKDSLGLNFGFALTFNIPLDNRFQDSCLDAANTQINLQKQELNAKMLNYEIARLKNCGELKLAGIYFDPKSRFAKLCEGVMVSPPPNQVIPHTHKLK</sequence>
<dbReference type="AlphaFoldDB" id="E0XRQ8"/>
<protein>
    <submittedName>
        <fullName evidence="1">Uncharacterized protein</fullName>
    </submittedName>
</protein>
<accession>E0XRQ8</accession>
<name>E0XRQ8_9GAMM</name>
<proteinExistence type="predicted"/>
<organism evidence="1">
    <name type="scientific">uncultured gamma proteobacterium HF0070_03O15</name>
    <dbReference type="NCBI Taxonomy" id="710982"/>
    <lineage>
        <taxon>Bacteria</taxon>
        <taxon>Pseudomonadati</taxon>
        <taxon>Pseudomonadota</taxon>
        <taxon>Gammaproteobacteria</taxon>
        <taxon>environmental samples</taxon>
    </lineage>
</organism>
<dbReference type="EMBL" id="GU474854">
    <property type="protein sequence ID" value="ADI17099.1"/>
    <property type="molecule type" value="Genomic_DNA"/>
</dbReference>
<reference evidence="1" key="1">
    <citation type="journal article" date="2011" name="Environ. Microbiol.">
        <title>Time-series analyses of Monterey Bay coastal microbial picoplankton using a 'genome proxy' microarray.</title>
        <authorList>
            <person name="Rich V.I."/>
            <person name="Pham V.D."/>
            <person name="Eppley J."/>
            <person name="Shi Y."/>
            <person name="DeLong E.F."/>
        </authorList>
    </citation>
    <scope>NUCLEOTIDE SEQUENCE</scope>
</reference>
<evidence type="ECO:0000313" key="1">
    <source>
        <dbReference type="EMBL" id="ADI17099.1"/>
    </source>
</evidence>